<feature type="region of interest" description="Disordered" evidence="1">
    <location>
        <begin position="131"/>
        <end position="192"/>
    </location>
</feature>
<evidence type="ECO:0000313" key="2">
    <source>
        <dbReference type="EMBL" id="MCD9641378.1"/>
    </source>
</evidence>
<keyword evidence="3" id="KW-1185">Reference proteome</keyword>
<dbReference type="Proteomes" id="UP000823775">
    <property type="component" value="Unassembled WGS sequence"/>
</dbReference>
<evidence type="ECO:0008006" key="4">
    <source>
        <dbReference type="Google" id="ProtNLM"/>
    </source>
</evidence>
<dbReference type="EMBL" id="JACEIK010003343">
    <property type="protein sequence ID" value="MCD9641378.1"/>
    <property type="molecule type" value="Genomic_DNA"/>
</dbReference>
<name>A0ABS8V558_DATST</name>
<evidence type="ECO:0000313" key="3">
    <source>
        <dbReference type="Proteomes" id="UP000823775"/>
    </source>
</evidence>
<accession>A0ABS8V558</accession>
<gene>
    <name evidence="2" type="ORF">HAX54_027544</name>
</gene>
<feature type="compositionally biased region" description="Polar residues" evidence="1">
    <location>
        <begin position="173"/>
        <end position="183"/>
    </location>
</feature>
<comment type="caution">
    <text evidence="2">The sequence shown here is derived from an EMBL/GenBank/DDBJ whole genome shotgun (WGS) entry which is preliminary data.</text>
</comment>
<organism evidence="2 3">
    <name type="scientific">Datura stramonium</name>
    <name type="common">Jimsonweed</name>
    <name type="synonym">Common thornapple</name>
    <dbReference type="NCBI Taxonomy" id="4076"/>
    <lineage>
        <taxon>Eukaryota</taxon>
        <taxon>Viridiplantae</taxon>
        <taxon>Streptophyta</taxon>
        <taxon>Embryophyta</taxon>
        <taxon>Tracheophyta</taxon>
        <taxon>Spermatophyta</taxon>
        <taxon>Magnoliopsida</taxon>
        <taxon>eudicotyledons</taxon>
        <taxon>Gunneridae</taxon>
        <taxon>Pentapetalae</taxon>
        <taxon>asterids</taxon>
        <taxon>lamiids</taxon>
        <taxon>Solanales</taxon>
        <taxon>Solanaceae</taxon>
        <taxon>Solanoideae</taxon>
        <taxon>Datureae</taxon>
        <taxon>Datura</taxon>
    </lineage>
</organism>
<protein>
    <recommendedName>
        <fullName evidence="4">CCHC-type domain-containing protein</fullName>
    </recommendedName>
</protein>
<reference evidence="2 3" key="1">
    <citation type="journal article" date="2021" name="BMC Genomics">
        <title>Datura genome reveals duplications of psychoactive alkaloid biosynthetic genes and high mutation rate following tissue culture.</title>
        <authorList>
            <person name="Rajewski A."/>
            <person name="Carter-House D."/>
            <person name="Stajich J."/>
            <person name="Litt A."/>
        </authorList>
    </citation>
    <scope>NUCLEOTIDE SEQUENCE [LARGE SCALE GENOMIC DNA]</scope>
    <source>
        <strain evidence="2">AR-01</strain>
    </source>
</reference>
<evidence type="ECO:0000256" key="1">
    <source>
        <dbReference type="SAM" id="MobiDB-lite"/>
    </source>
</evidence>
<sequence length="242" mass="26882">MADRFMLPPNLGWGRRRGRGIPARQTVDPITENVVIPLSQPQNGTTANMIATMFQQAMESLVEKIQTQPQVNMMPEGNNGHNQSDEPLRKFIRRLIDPLFKPLASYLTKGDITFSQAVDGAREVETRWREERATKAQNKRTKTAGSFEGGIHTRCDSGSQSHSRTARTEGASVVQSSSSAPTKQNHKGSTPLIGQTNLTTITCPSCHKAHFGLCWREIGACLRCGQMGHYKRDFPRNHRGPS</sequence>
<dbReference type="Gene3D" id="4.10.60.10">
    <property type="entry name" value="Zinc finger, CCHC-type"/>
    <property type="match status" value="1"/>
</dbReference>
<proteinExistence type="predicted"/>